<keyword evidence="5 6" id="KW-0472">Membrane</keyword>
<keyword evidence="6" id="KW-1003">Cell membrane</keyword>
<feature type="transmembrane region" description="Helical" evidence="6">
    <location>
        <begin position="126"/>
        <end position="145"/>
    </location>
</feature>
<feature type="transmembrane region" description="Helical" evidence="6">
    <location>
        <begin position="195"/>
        <end position="220"/>
    </location>
</feature>
<feature type="transmembrane region" description="Helical" evidence="6">
    <location>
        <begin position="15"/>
        <end position="33"/>
    </location>
</feature>
<evidence type="ECO:0000313" key="7">
    <source>
        <dbReference type="EMBL" id="SED24248.1"/>
    </source>
</evidence>
<feature type="transmembrane region" description="Helical" evidence="6">
    <location>
        <begin position="48"/>
        <end position="69"/>
    </location>
</feature>
<comment type="similarity">
    <text evidence="6">Belongs to the NRAMP family.</text>
</comment>
<dbReference type="HAMAP" id="MF_00221">
    <property type="entry name" value="NRAMP"/>
    <property type="match status" value="1"/>
</dbReference>
<dbReference type="AlphaFoldDB" id="A0A1H4Z3S1"/>
<feature type="transmembrane region" description="Helical" evidence="6">
    <location>
        <begin position="327"/>
        <end position="345"/>
    </location>
</feature>
<evidence type="ECO:0000256" key="3">
    <source>
        <dbReference type="ARBA" id="ARBA00022692"/>
    </source>
</evidence>
<feature type="transmembrane region" description="Helical" evidence="6">
    <location>
        <begin position="390"/>
        <end position="411"/>
    </location>
</feature>
<dbReference type="GO" id="GO:0034755">
    <property type="term" value="P:iron ion transmembrane transport"/>
    <property type="evidence" value="ECO:0007669"/>
    <property type="project" value="TreeGrafter"/>
</dbReference>
<dbReference type="GO" id="GO:0015293">
    <property type="term" value="F:symporter activity"/>
    <property type="evidence" value="ECO:0007669"/>
    <property type="project" value="UniProtKB-UniRule"/>
</dbReference>
<evidence type="ECO:0000256" key="4">
    <source>
        <dbReference type="ARBA" id="ARBA00022989"/>
    </source>
</evidence>
<gene>
    <name evidence="6" type="primary">mntH</name>
    <name evidence="7" type="ORF">SAMN04489727_7046</name>
</gene>
<protein>
    <recommendedName>
        <fullName evidence="6">Divalent metal cation transporter MntH</fullName>
    </recommendedName>
</protein>
<evidence type="ECO:0000256" key="6">
    <source>
        <dbReference type="HAMAP-Rule" id="MF_00221"/>
    </source>
</evidence>
<dbReference type="Pfam" id="PF01566">
    <property type="entry name" value="Nramp"/>
    <property type="match status" value="1"/>
</dbReference>
<evidence type="ECO:0000256" key="1">
    <source>
        <dbReference type="ARBA" id="ARBA00004141"/>
    </source>
</evidence>
<keyword evidence="6" id="KW-0769">Symport</keyword>
<dbReference type="Proteomes" id="UP000199622">
    <property type="component" value="Unassembled WGS sequence"/>
</dbReference>
<keyword evidence="8" id="KW-1185">Reference proteome</keyword>
<dbReference type="NCBIfam" id="TIGR01197">
    <property type="entry name" value="nramp"/>
    <property type="match status" value="1"/>
</dbReference>
<comment type="function">
    <text evidence="6">H(+)-stimulated, divalent metal cation uptake system.</text>
</comment>
<keyword evidence="6" id="KW-0406">Ion transport</keyword>
<keyword evidence="4 6" id="KW-1133">Transmembrane helix</keyword>
<dbReference type="NCBIfam" id="NF001923">
    <property type="entry name" value="PRK00701.1"/>
    <property type="match status" value="1"/>
</dbReference>
<evidence type="ECO:0000256" key="2">
    <source>
        <dbReference type="ARBA" id="ARBA00022448"/>
    </source>
</evidence>
<name>A0A1H4Z3S1_9PSEU</name>
<feature type="transmembrane region" description="Helical" evidence="6">
    <location>
        <begin position="289"/>
        <end position="315"/>
    </location>
</feature>
<comment type="subcellular location">
    <subcellularLocation>
        <location evidence="6">Cell membrane</location>
        <topology evidence="6">Multi-pass membrane protein</topology>
    </subcellularLocation>
    <subcellularLocation>
        <location evidence="1">Membrane</location>
        <topology evidence="1">Multi-pass membrane protein</topology>
    </subcellularLocation>
</comment>
<evidence type="ECO:0000256" key="5">
    <source>
        <dbReference type="ARBA" id="ARBA00023136"/>
    </source>
</evidence>
<organism evidence="7 8">
    <name type="scientific">Amycolatopsis tolypomycina</name>
    <dbReference type="NCBI Taxonomy" id="208445"/>
    <lineage>
        <taxon>Bacteria</taxon>
        <taxon>Bacillati</taxon>
        <taxon>Actinomycetota</taxon>
        <taxon>Actinomycetes</taxon>
        <taxon>Pseudonocardiales</taxon>
        <taxon>Pseudonocardiaceae</taxon>
        <taxon>Amycolatopsis</taxon>
    </lineage>
</organism>
<evidence type="ECO:0000313" key="8">
    <source>
        <dbReference type="Proteomes" id="UP000199622"/>
    </source>
</evidence>
<dbReference type="GO" id="GO:0005384">
    <property type="term" value="F:manganese ion transmembrane transporter activity"/>
    <property type="evidence" value="ECO:0007669"/>
    <property type="project" value="TreeGrafter"/>
</dbReference>
<feature type="transmembrane region" description="Helical" evidence="6">
    <location>
        <begin position="241"/>
        <end position="262"/>
    </location>
</feature>
<dbReference type="PANTHER" id="PTHR11706:SF33">
    <property type="entry name" value="NATURAL RESISTANCE-ASSOCIATED MACROPHAGE PROTEIN 2"/>
    <property type="match status" value="1"/>
</dbReference>
<proteinExistence type="inferred from homology"/>
<reference evidence="8" key="1">
    <citation type="submission" date="2016-10" db="EMBL/GenBank/DDBJ databases">
        <authorList>
            <person name="Varghese N."/>
            <person name="Submissions S."/>
        </authorList>
    </citation>
    <scope>NUCLEOTIDE SEQUENCE [LARGE SCALE GENOMIC DNA]</scope>
    <source>
        <strain evidence="8">DSM 44544</strain>
    </source>
</reference>
<dbReference type="GO" id="GO:0046872">
    <property type="term" value="F:metal ion binding"/>
    <property type="evidence" value="ECO:0007669"/>
    <property type="project" value="UniProtKB-UniRule"/>
</dbReference>
<dbReference type="GO" id="GO:0015086">
    <property type="term" value="F:cadmium ion transmembrane transporter activity"/>
    <property type="evidence" value="ECO:0007669"/>
    <property type="project" value="TreeGrafter"/>
</dbReference>
<feature type="transmembrane region" description="Helical" evidence="6">
    <location>
        <begin position="157"/>
        <end position="175"/>
    </location>
</feature>
<dbReference type="NCBIfam" id="NF037982">
    <property type="entry name" value="Nramp_1"/>
    <property type="match status" value="1"/>
</dbReference>
<feature type="transmembrane region" description="Helical" evidence="6">
    <location>
        <begin position="351"/>
        <end position="370"/>
    </location>
</feature>
<dbReference type="RefSeq" id="WP_167384843.1">
    <property type="nucleotide sequence ID" value="NZ_FNSO01000004.1"/>
</dbReference>
<dbReference type="GO" id="GO:0005886">
    <property type="term" value="C:plasma membrane"/>
    <property type="evidence" value="ECO:0007669"/>
    <property type="project" value="UniProtKB-SubCell"/>
</dbReference>
<dbReference type="PRINTS" id="PR00447">
    <property type="entry name" value="NATRESASSCMP"/>
</dbReference>
<accession>A0A1H4Z3S1</accession>
<dbReference type="STRING" id="208445.SAMN04489727_7046"/>
<keyword evidence="3 6" id="KW-0812">Transmembrane</keyword>
<dbReference type="InterPro" id="IPR001046">
    <property type="entry name" value="NRAMP_fam"/>
</dbReference>
<sequence length="413" mass="42523">MAVTEAVRPRLATRLRTGSALLGPAFVAAIAYVDPGNVASNISAGARYGYLLVWVIVAANLMAVLVQYLSAKLGLVSGMSLPEALRGRLSRPARLAYWAQAEVVAIATDLAEVVGGAIALNLLFDLPLIVGGVITGAVSLTLLAVQDRGGQRTFERVVTGLLLVIAVGFLASLFVEPPSAASTLGGLVPRFDGAGSVLIAAAMLGATVMPHAVYLHSGLARDRHGRPEGLQRRRLLRLTRVDVGLAMLLAGAVNLGMLLLAATNLQGQEGVDSIEGAHGAVASALGPGIALMFAIGLLASGLASASVGAYAGAMIMQGLLHKRIPLVLRRLVTLTPAIVVLALGADPSAALVVSQVVLSFGIPFALVPLIRLTADRSLMGEDTNRRLTTVLASVIAAVIIALNLVLIYLTFAG</sequence>
<dbReference type="EMBL" id="FNSO01000004">
    <property type="protein sequence ID" value="SED24248.1"/>
    <property type="molecule type" value="Genomic_DNA"/>
</dbReference>
<dbReference type="PANTHER" id="PTHR11706">
    <property type="entry name" value="SOLUTE CARRIER PROTEIN FAMILY 11 MEMBER"/>
    <property type="match status" value="1"/>
</dbReference>
<keyword evidence="2 6" id="KW-0813">Transport</keyword>